<dbReference type="Proteomes" id="UP000476176">
    <property type="component" value="Unassembled WGS sequence"/>
</dbReference>
<evidence type="ECO:0000313" key="1">
    <source>
        <dbReference type="EMBL" id="KAE9245328.1"/>
    </source>
</evidence>
<dbReference type="AlphaFoldDB" id="A0A6G0PG22"/>
<name>A0A6G0PG22_9STRA</name>
<protein>
    <submittedName>
        <fullName evidence="1">Uncharacterized protein</fullName>
    </submittedName>
</protein>
<sequence length="134" mass="15378">MTVPQPVFERRQYESKIRNRGTVTGEQYEHVVTSIRNSMEPRILDHLARFVLKKTAPDATDEDVGLAITRRCSSFQNSRIPDMDQLFKDQMKMDLKIEDTEARVLKYFVLFDQIVEEHGLGGILGSGREDDACS</sequence>
<gene>
    <name evidence="1" type="ORF">PF004_g5285</name>
</gene>
<reference evidence="1 2" key="1">
    <citation type="submission" date="2018-09" db="EMBL/GenBank/DDBJ databases">
        <title>Genomic investigation of the strawberry pathogen Phytophthora fragariae indicates pathogenicity is determined by transcriptional variation in three key races.</title>
        <authorList>
            <person name="Adams T.M."/>
            <person name="Armitage A.D."/>
            <person name="Sobczyk M.K."/>
            <person name="Bates H.J."/>
            <person name="Dunwell J.M."/>
            <person name="Nellist C.F."/>
            <person name="Harrison R.J."/>
        </authorList>
    </citation>
    <scope>NUCLEOTIDE SEQUENCE [LARGE SCALE GENOMIC DNA]</scope>
    <source>
        <strain evidence="1 2">BC-23</strain>
    </source>
</reference>
<comment type="caution">
    <text evidence="1">The sequence shown here is derived from an EMBL/GenBank/DDBJ whole genome shotgun (WGS) entry which is preliminary data.</text>
</comment>
<organism evidence="1 2">
    <name type="scientific">Phytophthora fragariae</name>
    <dbReference type="NCBI Taxonomy" id="53985"/>
    <lineage>
        <taxon>Eukaryota</taxon>
        <taxon>Sar</taxon>
        <taxon>Stramenopiles</taxon>
        <taxon>Oomycota</taxon>
        <taxon>Peronosporomycetes</taxon>
        <taxon>Peronosporales</taxon>
        <taxon>Peronosporaceae</taxon>
        <taxon>Phytophthora</taxon>
    </lineage>
</organism>
<dbReference type="EMBL" id="QXGC01000195">
    <property type="protein sequence ID" value="KAE9245328.1"/>
    <property type="molecule type" value="Genomic_DNA"/>
</dbReference>
<proteinExistence type="predicted"/>
<accession>A0A6G0PG22</accession>
<evidence type="ECO:0000313" key="2">
    <source>
        <dbReference type="Proteomes" id="UP000476176"/>
    </source>
</evidence>